<evidence type="ECO:0000256" key="4">
    <source>
        <dbReference type="ARBA" id="ARBA00023239"/>
    </source>
</evidence>
<evidence type="ECO:0000256" key="2">
    <source>
        <dbReference type="ARBA" id="ARBA00012224"/>
    </source>
</evidence>
<dbReference type="Pfam" id="PF00155">
    <property type="entry name" value="Aminotran_1_2"/>
    <property type="match status" value="1"/>
</dbReference>
<keyword evidence="7" id="KW-0808">Transferase</keyword>
<comment type="caution">
    <text evidence="7">The sequence shown here is derived from an EMBL/GenBank/DDBJ whole genome shotgun (WGS) entry which is preliminary data.</text>
</comment>
<evidence type="ECO:0000313" key="8">
    <source>
        <dbReference type="Proteomes" id="UP000700908"/>
    </source>
</evidence>
<evidence type="ECO:0000313" key="7">
    <source>
        <dbReference type="EMBL" id="MBY4797102.1"/>
    </source>
</evidence>
<sequence length="402" mass="44350">MAFDFTSILDRSGKDSIATDGLGIAPGAPEPPASGFDAIPMWIADMSFPVAPCIIEAIQARLEHPCFGYFSPSEAYTQAIISWQRRQHGLLDLAPEHIGYENGVLGGVVSTVLAAAAPGDTVLIHSPTYIGFTRSLENAGFHIELSPLVKDEQGVFRMDFDDMEARLANTHAHVAVLCSPYNPIGRVWEREELERAMEIYARHDCIVVSDEIWSDVVRPGVVHIPTQQVSEDARRRTVALYAPNKSFNIAGLVSGYHIIYDEALRDRVVARSTKSHYNAMNMLSMHALIGAYSDEGAAWVAELNRVLAAHADRARAFFGEHAPTIDISAPQGTYMLWLDAGEWCKERGCSLDELLAAGWRVGVGWQDGRPFHGPSHIRMNLALPEARLEEALHRLADHVFDV</sequence>
<dbReference type="InterPro" id="IPR015422">
    <property type="entry name" value="PyrdxlP-dep_Trfase_small"/>
</dbReference>
<evidence type="ECO:0000256" key="1">
    <source>
        <dbReference type="ARBA" id="ARBA00001933"/>
    </source>
</evidence>
<accession>A0ABS7MII9</accession>
<feature type="domain" description="Aminotransferase class I/classII large" evidence="6">
    <location>
        <begin position="45"/>
        <end position="395"/>
    </location>
</feature>
<protein>
    <recommendedName>
        <fullName evidence="2">cysteine-S-conjugate beta-lyase</fullName>
        <ecNumber evidence="2">4.4.1.13</ecNumber>
    </recommendedName>
</protein>
<dbReference type="PANTHER" id="PTHR43525:SF1">
    <property type="entry name" value="PROTEIN MALY"/>
    <property type="match status" value="1"/>
</dbReference>
<dbReference type="EMBL" id="JAIMFO010000004">
    <property type="protein sequence ID" value="MBY4797102.1"/>
    <property type="molecule type" value="Genomic_DNA"/>
</dbReference>
<keyword evidence="8" id="KW-1185">Reference proteome</keyword>
<name>A0ABS7MII9_9ACTN</name>
<dbReference type="GO" id="GO:0008483">
    <property type="term" value="F:transaminase activity"/>
    <property type="evidence" value="ECO:0007669"/>
    <property type="project" value="UniProtKB-KW"/>
</dbReference>
<evidence type="ECO:0000259" key="6">
    <source>
        <dbReference type="Pfam" id="PF00155"/>
    </source>
</evidence>
<dbReference type="RefSeq" id="WP_222198826.1">
    <property type="nucleotide sequence ID" value="NZ_JAIMFO010000004.1"/>
</dbReference>
<comment type="cofactor">
    <cofactor evidence="1">
        <name>pyridoxal 5'-phosphate</name>
        <dbReference type="ChEBI" id="CHEBI:597326"/>
    </cofactor>
</comment>
<proteinExistence type="inferred from homology"/>
<dbReference type="CDD" id="cd00609">
    <property type="entry name" value="AAT_like"/>
    <property type="match status" value="1"/>
</dbReference>
<organism evidence="7 8">
    <name type="scientific">Collinsella ureilytica</name>
    <dbReference type="NCBI Taxonomy" id="2869515"/>
    <lineage>
        <taxon>Bacteria</taxon>
        <taxon>Bacillati</taxon>
        <taxon>Actinomycetota</taxon>
        <taxon>Coriobacteriia</taxon>
        <taxon>Coriobacteriales</taxon>
        <taxon>Coriobacteriaceae</taxon>
        <taxon>Collinsella</taxon>
    </lineage>
</organism>
<dbReference type="SUPFAM" id="SSF53383">
    <property type="entry name" value="PLP-dependent transferases"/>
    <property type="match status" value="1"/>
</dbReference>
<dbReference type="InterPro" id="IPR051798">
    <property type="entry name" value="Class-II_PLP-Dep_Aminotrans"/>
</dbReference>
<keyword evidence="4" id="KW-0456">Lyase</keyword>
<reference evidence="7 8" key="1">
    <citation type="submission" date="2021-08" db="EMBL/GenBank/DDBJ databases">
        <title>Collinsella faecalis sp. nov. isolated from swine faeces.</title>
        <authorList>
            <person name="Oh B.S."/>
            <person name="Lee J.H."/>
        </authorList>
    </citation>
    <scope>NUCLEOTIDE SEQUENCE [LARGE SCALE GENOMIC DNA]</scope>
    <source>
        <strain evidence="7 8">AGMB00827</strain>
    </source>
</reference>
<evidence type="ECO:0000256" key="5">
    <source>
        <dbReference type="ARBA" id="ARBA00037974"/>
    </source>
</evidence>
<keyword evidence="3" id="KW-0663">Pyridoxal phosphate</keyword>
<dbReference type="EC" id="4.4.1.13" evidence="2"/>
<dbReference type="PANTHER" id="PTHR43525">
    <property type="entry name" value="PROTEIN MALY"/>
    <property type="match status" value="1"/>
</dbReference>
<dbReference type="InterPro" id="IPR015421">
    <property type="entry name" value="PyrdxlP-dep_Trfase_major"/>
</dbReference>
<evidence type="ECO:0000256" key="3">
    <source>
        <dbReference type="ARBA" id="ARBA00022898"/>
    </source>
</evidence>
<dbReference type="InterPro" id="IPR015424">
    <property type="entry name" value="PyrdxlP-dep_Trfase"/>
</dbReference>
<dbReference type="Proteomes" id="UP000700908">
    <property type="component" value="Unassembled WGS sequence"/>
</dbReference>
<comment type="similarity">
    <text evidence="5">Belongs to the class-II pyridoxal-phosphate-dependent aminotransferase family. MalY/PatB cystathionine beta-lyase subfamily.</text>
</comment>
<dbReference type="Gene3D" id="3.90.1150.10">
    <property type="entry name" value="Aspartate Aminotransferase, domain 1"/>
    <property type="match status" value="1"/>
</dbReference>
<keyword evidence="7" id="KW-0032">Aminotransferase</keyword>
<dbReference type="InterPro" id="IPR004839">
    <property type="entry name" value="Aminotransferase_I/II_large"/>
</dbReference>
<gene>
    <name evidence="7" type="ORF">K6V98_01820</name>
</gene>
<dbReference type="Gene3D" id="3.40.640.10">
    <property type="entry name" value="Type I PLP-dependent aspartate aminotransferase-like (Major domain)"/>
    <property type="match status" value="1"/>
</dbReference>